<dbReference type="PROSITE" id="PS00101">
    <property type="entry name" value="HEXAPEP_TRANSFERASES"/>
    <property type="match status" value="1"/>
</dbReference>
<dbReference type="AlphaFoldDB" id="A0A521BAU3"/>
<evidence type="ECO:0000256" key="8">
    <source>
        <dbReference type="HAMAP-Rule" id="MF_00387"/>
    </source>
</evidence>
<sequence>MAFVHRLAVVEEGALLSEGVTVEPFSFVGRNVKVGKGTVIRKGAVIEGRTEIGEECEIYSSHIGVNPQDLKFKGEDTRVIIGNRVRVREYVTIHKGTEGGGGLTFVGDDVLLMAYVHVAHDVKIERGAIVANAVQIAGHVEIGEYAVIGGLTGIHQFVRIGKHAMVGGASAVHRDVPPYTVAKGNRAKLEGINIVGLRRRGFSRETIRALTTAFEILFKTDEPINLSIQKVEEEFSDFPEVMEMVNFIKTSKRGICRA</sequence>
<comment type="subcellular location">
    <subcellularLocation>
        <location evidence="8">Cytoplasm</location>
    </subcellularLocation>
</comment>
<dbReference type="InterPro" id="IPR001451">
    <property type="entry name" value="Hexapep"/>
</dbReference>
<name>A0A521BAU3_9BACT</name>
<comment type="catalytic activity">
    <reaction evidence="8">
        <text>a (3R)-hydroxyacyl-[ACP] + UDP-N-acetyl-alpha-D-glucosamine = a UDP-3-O-[(3R)-3-hydroxyacyl]-N-acetyl-alpha-D-glucosamine + holo-[ACP]</text>
        <dbReference type="Rhea" id="RHEA:67812"/>
        <dbReference type="Rhea" id="RHEA-COMP:9685"/>
        <dbReference type="Rhea" id="RHEA-COMP:9945"/>
        <dbReference type="ChEBI" id="CHEBI:57705"/>
        <dbReference type="ChEBI" id="CHEBI:64479"/>
        <dbReference type="ChEBI" id="CHEBI:78827"/>
        <dbReference type="ChEBI" id="CHEBI:173225"/>
        <dbReference type="EC" id="2.3.1.129"/>
    </reaction>
</comment>
<keyword evidence="11" id="KW-1185">Reference proteome</keyword>
<dbReference type="GO" id="GO:0008780">
    <property type="term" value="F:acyl-[acyl-carrier-protein]-UDP-N-acetylglucosamine O-acyltransferase activity"/>
    <property type="evidence" value="ECO:0007669"/>
    <property type="project" value="UniProtKB-UniRule"/>
</dbReference>
<evidence type="ECO:0000256" key="5">
    <source>
        <dbReference type="ARBA" id="ARBA00022737"/>
    </source>
</evidence>
<dbReference type="OrthoDB" id="9807278at2"/>
<evidence type="ECO:0000256" key="4">
    <source>
        <dbReference type="ARBA" id="ARBA00022679"/>
    </source>
</evidence>
<evidence type="ECO:0000313" key="11">
    <source>
        <dbReference type="Proteomes" id="UP000317315"/>
    </source>
</evidence>
<keyword evidence="1 8" id="KW-0963">Cytoplasm</keyword>
<dbReference type="Pfam" id="PF00132">
    <property type="entry name" value="Hexapep"/>
    <property type="match status" value="1"/>
</dbReference>
<keyword evidence="7 8" id="KW-0012">Acyltransferase</keyword>
<dbReference type="SUPFAM" id="SSF51161">
    <property type="entry name" value="Trimeric LpxA-like enzymes"/>
    <property type="match status" value="1"/>
</dbReference>
<dbReference type="InterPro" id="IPR018357">
    <property type="entry name" value="Hexapep_transf_CS"/>
</dbReference>
<dbReference type="Proteomes" id="UP000317315">
    <property type="component" value="Unassembled WGS sequence"/>
</dbReference>
<dbReference type="EC" id="2.3.1.129" evidence="8"/>
<dbReference type="RefSeq" id="WP_142934266.1">
    <property type="nucleotide sequence ID" value="NZ_FXTM01000004.1"/>
</dbReference>
<dbReference type="InterPro" id="IPR037157">
    <property type="entry name" value="Acetyltransf_C_sf"/>
</dbReference>
<keyword evidence="3 8" id="KW-0441">Lipid A biosynthesis</keyword>
<keyword evidence="5 8" id="KW-0677">Repeat</keyword>
<dbReference type="PIRSF" id="PIRSF000456">
    <property type="entry name" value="UDP-GlcNAc_acltr"/>
    <property type="match status" value="1"/>
</dbReference>
<keyword evidence="2 8" id="KW-0444">Lipid biosynthesis</keyword>
<evidence type="ECO:0000256" key="6">
    <source>
        <dbReference type="ARBA" id="ARBA00023098"/>
    </source>
</evidence>
<accession>A0A521BAU3</accession>
<dbReference type="Pfam" id="PF13720">
    <property type="entry name" value="Acetyltransf_11"/>
    <property type="match status" value="1"/>
</dbReference>
<dbReference type="PANTHER" id="PTHR43480">
    <property type="entry name" value="ACYL-[ACYL-CARRIER-PROTEIN]--UDP-N-ACETYLGLUCOSAMINE O-ACYLTRANSFERASE"/>
    <property type="match status" value="1"/>
</dbReference>
<evidence type="ECO:0000256" key="7">
    <source>
        <dbReference type="ARBA" id="ARBA00023315"/>
    </source>
</evidence>
<dbReference type="Gene3D" id="1.20.1180.10">
    <property type="entry name" value="Udp N-acetylglucosamine O-acyltransferase, C-terminal domain"/>
    <property type="match status" value="1"/>
</dbReference>
<dbReference type="NCBIfam" id="TIGR01852">
    <property type="entry name" value="lipid_A_lpxA"/>
    <property type="match status" value="1"/>
</dbReference>
<dbReference type="PANTHER" id="PTHR43480:SF1">
    <property type="entry name" value="ACYL-[ACYL-CARRIER-PROTEIN]--UDP-N-ACETYLGLUCOSAMINE O-ACYLTRANSFERASE, MITOCHONDRIAL-RELATED"/>
    <property type="match status" value="1"/>
</dbReference>
<dbReference type="InterPro" id="IPR029098">
    <property type="entry name" value="Acetyltransf_C"/>
</dbReference>
<reference evidence="10 11" key="1">
    <citation type="submission" date="2017-05" db="EMBL/GenBank/DDBJ databases">
        <authorList>
            <person name="Varghese N."/>
            <person name="Submissions S."/>
        </authorList>
    </citation>
    <scope>NUCLEOTIDE SEQUENCE [LARGE SCALE GENOMIC DNA]</scope>
    <source>
        <strain evidence="10 11">DSM 16304</strain>
    </source>
</reference>
<proteinExistence type="inferred from homology"/>
<evidence type="ECO:0000259" key="9">
    <source>
        <dbReference type="Pfam" id="PF13720"/>
    </source>
</evidence>
<keyword evidence="4 8" id="KW-0808">Transferase</keyword>
<dbReference type="NCBIfam" id="NF003657">
    <property type="entry name" value="PRK05289.1"/>
    <property type="match status" value="1"/>
</dbReference>
<dbReference type="EMBL" id="FXTM01000004">
    <property type="protein sequence ID" value="SMO44193.1"/>
    <property type="molecule type" value="Genomic_DNA"/>
</dbReference>
<dbReference type="Gene3D" id="2.160.10.10">
    <property type="entry name" value="Hexapeptide repeat proteins"/>
    <property type="match status" value="1"/>
</dbReference>
<dbReference type="CDD" id="cd03351">
    <property type="entry name" value="LbH_UDP-GlcNAc_AT"/>
    <property type="match status" value="1"/>
</dbReference>
<feature type="domain" description="UDP N-acetylglucosamine O-acyltransferase C-terminal" evidence="9">
    <location>
        <begin position="175"/>
        <end position="256"/>
    </location>
</feature>
<dbReference type="GO" id="GO:0016020">
    <property type="term" value="C:membrane"/>
    <property type="evidence" value="ECO:0007669"/>
    <property type="project" value="GOC"/>
</dbReference>
<dbReference type="UniPathway" id="UPA00359">
    <property type="reaction ID" value="UER00477"/>
</dbReference>
<dbReference type="InterPro" id="IPR010137">
    <property type="entry name" value="Lipid_A_LpxA"/>
</dbReference>
<comment type="pathway">
    <text evidence="8">Glycolipid biosynthesis; lipid IV(A) biosynthesis; lipid IV(A) from (3R)-3-hydroxytetradecanoyl-[acyl-carrier-protein] and UDP-N-acetyl-alpha-D-glucosamine: step 1/6.</text>
</comment>
<evidence type="ECO:0000256" key="3">
    <source>
        <dbReference type="ARBA" id="ARBA00022556"/>
    </source>
</evidence>
<dbReference type="HAMAP" id="MF_00387">
    <property type="entry name" value="LpxA"/>
    <property type="match status" value="1"/>
</dbReference>
<keyword evidence="6 8" id="KW-0443">Lipid metabolism</keyword>
<evidence type="ECO:0000256" key="1">
    <source>
        <dbReference type="ARBA" id="ARBA00022490"/>
    </source>
</evidence>
<evidence type="ECO:0000313" key="10">
    <source>
        <dbReference type="EMBL" id="SMO44193.1"/>
    </source>
</evidence>
<dbReference type="GO" id="GO:0009245">
    <property type="term" value="P:lipid A biosynthetic process"/>
    <property type="evidence" value="ECO:0007669"/>
    <property type="project" value="UniProtKB-UniRule"/>
</dbReference>
<protein>
    <recommendedName>
        <fullName evidence="8">Acyl-[acyl-carrier-protein]--UDP-N-acetylglucosamine O-acyltransferase</fullName>
        <shortName evidence="8">UDP-N-acetylglucosamine acyltransferase</shortName>
        <ecNumber evidence="8">2.3.1.129</ecNumber>
    </recommendedName>
</protein>
<evidence type="ECO:0000256" key="2">
    <source>
        <dbReference type="ARBA" id="ARBA00022516"/>
    </source>
</evidence>
<dbReference type="InterPro" id="IPR011004">
    <property type="entry name" value="Trimer_LpxA-like_sf"/>
</dbReference>
<gene>
    <name evidence="8" type="primary">lpxA</name>
    <name evidence="10" type="ORF">SAMN06269117_104105</name>
</gene>
<organism evidence="10 11">
    <name type="scientific">Balnearium lithotrophicum</name>
    <dbReference type="NCBI Taxonomy" id="223788"/>
    <lineage>
        <taxon>Bacteria</taxon>
        <taxon>Pseudomonadati</taxon>
        <taxon>Aquificota</taxon>
        <taxon>Aquificia</taxon>
        <taxon>Desulfurobacteriales</taxon>
        <taxon>Desulfurobacteriaceae</taxon>
        <taxon>Balnearium</taxon>
    </lineage>
</organism>
<comment type="function">
    <text evidence="8">Involved in the biosynthesis of lipid A, a phosphorylated glycolipid that anchors the lipopolysaccharide to the outer membrane of the cell.</text>
</comment>
<comment type="similarity">
    <text evidence="8">Belongs to the transferase hexapeptide repeat family. LpxA subfamily.</text>
</comment>
<dbReference type="GO" id="GO:0005737">
    <property type="term" value="C:cytoplasm"/>
    <property type="evidence" value="ECO:0007669"/>
    <property type="project" value="UniProtKB-SubCell"/>
</dbReference>
<comment type="subunit">
    <text evidence="8">Homotrimer.</text>
</comment>